<gene>
    <name evidence="3" type="ORF">Drose_24025</name>
</gene>
<dbReference type="PANTHER" id="PTHR35339:SF4">
    <property type="entry name" value="LINALOOL DEHYDRATASE_ISOMERASE DOMAIN-CONTAINING PROTEIN"/>
    <property type="match status" value="1"/>
</dbReference>
<dbReference type="PANTHER" id="PTHR35339">
    <property type="entry name" value="LINALOOL DEHYDRATASE_ISOMERASE DOMAIN-CONTAINING PROTEIN"/>
    <property type="match status" value="1"/>
</dbReference>
<evidence type="ECO:0000313" key="3">
    <source>
        <dbReference type="EMBL" id="UWZ34299.1"/>
    </source>
</evidence>
<sequence>MVAALPPPDRTRSAYSGWTRRHWESLADRLLEGARAHSSPSHARVRFPARGREQDDTDELEGFARTFLLAALRIAGARGRDEGLCEWYAAALAAGPDPGHPEAWPAIGHHGQPLVEATAIAIALHWTRPWLWDRLPDAVRQRLVAWLAGSAGAWSADNNHVLFGATVQAFLASVGADHDKLEIDGGLARIEDWYAGDGWYTDGRGRRFDHYNAWTFHLYPFFITDMLGEVAGPHFAQTYRTRLRMFLDDYQHLFDGTGSPILQGRSLIYRWGVVAPFWMGVLQDATPLSPGRTRRLASGVVRHFVDHGVGAGGTLGLGWHRDTGSLLQPYNAPGSPHWASKGFLGLLLPADHPVWTAPEEPLELEERDVLRPLPGPGWLVHGTRADGIVRLLNHGSDGHPRKDDPLYRRLAFSTRTAPVDAPVRDNRVDVAFADPGASVHRGLLGGTTRPGSASSRFDLDGHGRDVRVDVATTVFGPAELRLFRLRGAVALPLRISGYAVSADSPLSVTTGDRWIRASRPDGLSTLIALIAGETGEARIDVTLDAQDTAFGSHVAVPWLRLPSGADFEVRLACVVALTGQPWDPAPLIASLAVTWLPDGARVDRGAEVRHLPWVTETRWPAHAINQGVFRVG</sequence>
<organism evidence="3 4">
    <name type="scientific">Dactylosporangium roseum</name>
    <dbReference type="NCBI Taxonomy" id="47989"/>
    <lineage>
        <taxon>Bacteria</taxon>
        <taxon>Bacillati</taxon>
        <taxon>Actinomycetota</taxon>
        <taxon>Actinomycetes</taxon>
        <taxon>Micromonosporales</taxon>
        <taxon>Micromonosporaceae</taxon>
        <taxon>Dactylosporangium</taxon>
    </lineage>
</organism>
<dbReference type="RefSeq" id="WP_260723602.1">
    <property type="nucleotide sequence ID" value="NZ_BAAABS010000025.1"/>
</dbReference>
<evidence type="ECO:0000313" key="4">
    <source>
        <dbReference type="Proteomes" id="UP001058271"/>
    </source>
</evidence>
<dbReference type="InterPro" id="IPR049349">
    <property type="entry name" value="DUF2264_N"/>
</dbReference>
<dbReference type="InterPro" id="IPR016624">
    <property type="entry name" value="UCP014753"/>
</dbReference>
<name>A0ABY5YX27_9ACTN</name>
<keyword evidence="4" id="KW-1185">Reference proteome</keyword>
<dbReference type="Pfam" id="PF10022">
    <property type="entry name" value="DUF2264"/>
    <property type="match status" value="1"/>
</dbReference>
<accession>A0ABY5YX27</accession>
<evidence type="ECO:0000259" key="2">
    <source>
        <dbReference type="Pfam" id="PF10022"/>
    </source>
</evidence>
<feature type="domain" description="DUF2264" evidence="2">
    <location>
        <begin position="19"/>
        <end position="362"/>
    </location>
</feature>
<reference evidence="3" key="1">
    <citation type="submission" date="2021-04" db="EMBL/GenBank/DDBJ databases">
        <title>Biosynthetic gene clusters of Dactylosporangioum roseum.</title>
        <authorList>
            <person name="Hartkoorn R.C."/>
            <person name="Beaudoing E."/>
            <person name="Hot D."/>
            <person name="Moureu S."/>
        </authorList>
    </citation>
    <scope>NUCLEOTIDE SEQUENCE</scope>
    <source>
        <strain evidence="3">NRRL B-16295</strain>
    </source>
</reference>
<protein>
    <submittedName>
        <fullName evidence="3">DUF2264 domain-containing protein</fullName>
    </submittedName>
</protein>
<feature type="region of interest" description="Disordered" evidence="1">
    <location>
        <begin position="34"/>
        <end position="55"/>
    </location>
</feature>
<dbReference type="Proteomes" id="UP001058271">
    <property type="component" value="Chromosome"/>
</dbReference>
<evidence type="ECO:0000256" key="1">
    <source>
        <dbReference type="SAM" id="MobiDB-lite"/>
    </source>
</evidence>
<dbReference type="EMBL" id="CP073721">
    <property type="protein sequence ID" value="UWZ34299.1"/>
    <property type="molecule type" value="Genomic_DNA"/>
</dbReference>
<proteinExistence type="predicted"/>